<keyword evidence="1" id="KW-0472">Membrane</keyword>
<dbReference type="EMBL" id="JBEHHI010000001">
    <property type="protein sequence ID" value="MEX5728216.1"/>
    <property type="molecule type" value="Genomic_DNA"/>
</dbReference>
<evidence type="ECO:0000256" key="1">
    <source>
        <dbReference type="SAM" id="Phobius"/>
    </source>
</evidence>
<feature type="transmembrane region" description="Helical" evidence="1">
    <location>
        <begin position="21"/>
        <end position="46"/>
    </location>
</feature>
<keyword evidence="1" id="KW-1133">Transmembrane helix</keyword>
<dbReference type="RefSeq" id="WP_125408560.1">
    <property type="nucleotide sequence ID" value="NZ_JBEHHI010000001.1"/>
</dbReference>
<evidence type="ECO:0000313" key="3">
    <source>
        <dbReference type="Proteomes" id="UP001560019"/>
    </source>
</evidence>
<sequence length="118" mass="12116">MMLPNPLEAAERRAEALSHRLALRAAGAACVAAGAGFLTLAAWLVLAAQGSPLYAATVIGAVYAGLGLLLWAIAPGGGARQNTPQQAEPDPYGPFFQMAEGFAVGMEAGRAARRPEAR</sequence>
<comment type="caution">
    <text evidence="2">The sequence shown here is derived from an EMBL/GenBank/DDBJ whole genome shotgun (WGS) entry which is preliminary data.</text>
</comment>
<name>A0ABV3XSA4_9RHOB</name>
<keyword evidence="1" id="KW-0812">Transmembrane</keyword>
<dbReference type="Proteomes" id="UP001560019">
    <property type="component" value="Unassembled WGS sequence"/>
</dbReference>
<proteinExistence type="predicted"/>
<protein>
    <recommendedName>
        <fullName evidence="4">Superfamily III holin-X</fullName>
    </recommendedName>
</protein>
<organism evidence="2 3">
    <name type="scientific">Rhodovulum iodosum</name>
    <dbReference type="NCBI Taxonomy" id="68291"/>
    <lineage>
        <taxon>Bacteria</taxon>
        <taxon>Pseudomonadati</taxon>
        <taxon>Pseudomonadota</taxon>
        <taxon>Alphaproteobacteria</taxon>
        <taxon>Rhodobacterales</taxon>
        <taxon>Paracoccaceae</taxon>
        <taxon>Rhodovulum</taxon>
    </lineage>
</organism>
<evidence type="ECO:0008006" key="4">
    <source>
        <dbReference type="Google" id="ProtNLM"/>
    </source>
</evidence>
<evidence type="ECO:0000313" key="2">
    <source>
        <dbReference type="EMBL" id="MEX5728216.1"/>
    </source>
</evidence>
<gene>
    <name evidence="2" type="ORF">Ga0609869_001569</name>
</gene>
<feature type="transmembrane region" description="Helical" evidence="1">
    <location>
        <begin position="52"/>
        <end position="74"/>
    </location>
</feature>
<keyword evidence="3" id="KW-1185">Reference proteome</keyword>
<accession>A0ABV3XSA4</accession>
<reference evidence="2 3" key="1">
    <citation type="submission" date="2024-06" db="EMBL/GenBank/DDBJ databases">
        <title>Genome of Rhodovulum iodosum, a marine photoferrotroph.</title>
        <authorList>
            <person name="Bianchini G."/>
            <person name="Nikeleit V."/>
            <person name="Kappler A."/>
            <person name="Bryce C."/>
            <person name="Sanchez-Baracaldo P."/>
        </authorList>
    </citation>
    <scope>NUCLEOTIDE SEQUENCE [LARGE SCALE GENOMIC DNA]</scope>
    <source>
        <strain evidence="2 3">UT/N1</strain>
    </source>
</reference>